<organism evidence="3 4">
    <name type="scientific">Butyribacter intestini</name>
    <dbReference type="NCBI Taxonomy" id="1703332"/>
    <lineage>
        <taxon>Bacteria</taxon>
        <taxon>Bacillati</taxon>
        <taxon>Bacillota</taxon>
        <taxon>Clostridia</taxon>
        <taxon>Lachnospirales</taxon>
        <taxon>Lachnospiraceae</taxon>
        <taxon>Butyribacter</taxon>
    </lineage>
</organism>
<protein>
    <recommendedName>
        <fullName evidence="2">HTH cro/C1-type domain-containing protein</fullName>
    </recommendedName>
</protein>
<accession>A0AAW3JT24</accession>
<dbReference type="PANTHER" id="PTHR46558:SF11">
    <property type="entry name" value="HTH-TYPE TRANSCRIPTIONAL REGULATOR XRE"/>
    <property type="match status" value="1"/>
</dbReference>
<keyword evidence="4" id="KW-1185">Reference proteome</keyword>
<evidence type="ECO:0000256" key="1">
    <source>
        <dbReference type="ARBA" id="ARBA00023125"/>
    </source>
</evidence>
<dbReference type="RefSeq" id="WP_055941201.1">
    <property type="nucleotide sequence ID" value="NZ_JAQDDZ010000003.1"/>
</dbReference>
<dbReference type="AlphaFoldDB" id="A0AAW3JT24"/>
<dbReference type="GO" id="GO:0003677">
    <property type="term" value="F:DNA binding"/>
    <property type="evidence" value="ECO:0007669"/>
    <property type="project" value="UniProtKB-KW"/>
</dbReference>
<gene>
    <name evidence="3" type="ORF">APZ18_02200</name>
</gene>
<comment type="caution">
    <text evidence="3">The sequence shown here is derived from an EMBL/GenBank/DDBJ whole genome shotgun (WGS) entry which is preliminary data.</text>
</comment>
<dbReference type="SMART" id="SM00530">
    <property type="entry name" value="HTH_XRE"/>
    <property type="match status" value="1"/>
</dbReference>
<dbReference type="InterPro" id="IPR010982">
    <property type="entry name" value="Lambda_DNA-bd_dom_sf"/>
</dbReference>
<evidence type="ECO:0000313" key="3">
    <source>
        <dbReference type="EMBL" id="KQC86027.1"/>
    </source>
</evidence>
<dbReference type="InterPro" id="IPR001387">
    <property type="entry name" value="Cro/C1-type_HTH"/>
</dbReference>
<dbReference type="CDD" id="cd00093">
    <property type="entry name" value="HTH_XRE"/>
    <property type="match status" value="1"/>
</dbReference>
<sequence>MTIGERIKELRTQKGMTLEELGNKVGVGKSTVRKWETGVISNIKTDKIARLSDALNVSPLALIGWEDELKFDNMRIDIISNEYHYLSDVAKDSYTEILTCLKLLNDDGAKEALKRVSELTELKRYKKN</sequence>
<reference evidence="3 4" key="1">
    <citation type="submission" date="2015-10" db="EMBL/GenBank/DDBJ databases">
        <title>Butyribacter intestini gen. nov., sp. nov., a butyric acid-producing bacterium of the family Lachnospiraceae isolated from the human faeces.</title>
        <authorList>
            <person name="Zou Y."/>
            <person name="Xue W."/>
            <person name="Luo G."/>
            <person name="Lv M."/>
        </authorList>
    </citation>
    <scope>NUCLEOTIDE SEQUENCE [LARGE SCALE GENOMIC DNA]</scope>
    <source>
        <strain evidence="3 4">TF01-11</strain>
    </source>
</reference>
<dbReference type="SUPFAM" id="SSF47413">
    <property type="entry name" value="lambda repressor-like DNA-binding domains"/>
    <property type="match status" value="1"/>
</dbReference>
<evidence type="ECO:0000313" key="4">
    <source>
        <dbReference type="Proteomes" id="UP000050833"/>
    </source>
</evidence>
<evidence type="ECO:0000259" key="2">
    <source>
        <dbReference type="PROSITE" id="PS50943"/>
    </source>
</evidence>
<dbReference type="Gene3D" id="1.10.260.40">
    <property type="entry name" value="lambda repressor-like DNA-binding domains"/>
    <property type="match status" value="1"/>
</dbReference>
<feature type="domain" description="HTH cro/C1-type" evidence="2">
    <location>
        <begin position="7"/>
        <end position="62"/>
    </location>
</feature>
<dbReference type="PANTHER" id="PTHR46558">
    <property type="entry name" value="TRACRIPTIONAL REGULATORY PROTEIN-RELATED-RELATED"/>
    <property type="match status" value="1"/>
</dbReference>
<name>A0AAW3JT24_9FIRM</name>
<keyword evidence="1" id="KW-0238">DNA-binding</keyword>
<dbReference type="Proteomes" id="UP000050833">
    <property type="component" value="Unassembled WGS sequence"/>
</dbReference>
<dbReference type="PROSITE" id="PS50943">
    <property type="entry name" value="HTH_CROC1"/>
    <property type="match status" value="1"/>
</dbReference>
<dbReference type="EMBL" id="LLKB01000001">
    <property type="protein sequence ID" value="KQC86027.1"/>
    <property type="molecule type" value="Genomic_DNA"/>
</dbReference>
<proteinExistence type="predicted"/>
<dbReference type="Pfam" id="PF01381">
    <property type="entry name" value="HTH_3"/>
    <property type="match status" value="1"/>
</dbReference>